<evidence type="ECO:0000313" key="8">
    <source>
        <dbReference type="Proteomes" id="UP000588098"/>
    </source>
</evidence>
<name>A0A7W9V244_9ACTN</name>
<dbReference type="InterPro" id="IPR036390">
    <property type="entry name" value="WH_DNA-bd_sf"/>
</dbReference>
<evidence type="ECO:0000256" key="3">
    <source>
        <dbReference type="ARBA" id="ARBA00023015"/>
    </source>
</evidence>
<keyword evidence="5" id="KW-0804">Transcription</keyword>
<keyword evidence="3" id="KW-0805">Transcription regulation</keyword>
<sequence>MYERSSVADLVNILRGELNRYSPGGKLPSSRALIERHRVSPVTVSRALAVLAAEGLVVTRPGAGAFRAELPGGPGGAGGQPRTGDTSWQEVALSAEAAADAVPRSVDASGILATLTAPPPDVIELSGGYLHSSLQPERALAAALGRAGRRPGAWGRPPIDGLPELRAWFAREISGPAGGVTAADVLITSGGQSALTTALRALAPPGAPVLVESPTYPGLLAVARASGVRPVPVPVDADGVRTDLLAEAFRASGARVFVCQPLLQNPTGTVLSRERRAAVVRVARAAGAFIIEDDFARRLVHEDAPALPPTLAADDLDGTVVHVCSLTKATSPSLRVGALAARGPVLDRLRAIQVVDSFFVPWPFQEATLELVGSPAWPRHLRTIAAELRRRRETLVAALSREIPELTPFRVPPGGFHLWLRLPPGTDESAVAQAALHAGVAVASGRPYYAAEPPAPQLRLSFAGVAGLPELAEGVRRLRVALNGR</sequence>
<protein>
    <submittedName>
        <fullName evidence="7">DNA-binding transcriptional MocR family regulator</fullName>
    </submittedName>
</protein>
<proteinExistence type="inferred from homology"/>
<dbReference type="Gene3D" id="3.90.1150.10">
    <property type="entry name" value="Aspartate Aminotransferase, domain 1"/>
    <property type="match status" value="1"/>
</dbReference>
<evidence type="ECO:0000256" key="1">
    <source>
        <dbReference type="ARBA" id="ARBA00005384"/>
    </source>
</evidence>
<dbReference type="PROSITE" id="PS50949">
    <property type="entry name" value="HTH_GNTR"/>
    <property type="match status" value="1"/>
</dbReference>
<dbReference type="EMBL" id="JACHJL010000019">
    <property type="protein sequence ID" value="MBB5938926.1"/>
    <property type="molecule type" value="Genomic_DNA"/>
</dbReference>
<evidence type="ECO:0000313" key="7">
    <source>
        <dbReference type="EMBL" id="MBB5938926.1"/>
    </source>
</evidence>
<dbReference type="SMART" id="SM00345">
    <property type="entry name" value="HTH_GNTR"/>
    <property type="match status" value="1"/>
</dbReference>
<comment type="caution">
    <text evidence="7">The sequence shown here is derived from an EMBL/GenBank/DDBJ whole genome shotgun (WGS) entry which is preliminary data.</text>
</comment>
<dbReference type="GO" id="GO:0030170">
    <property type="term" value="F:pyridoxal phosphate binding"/>
    <property type="evidence" value="ECO:0007669"/>
    <property type="project" value="InterPro"/>
</dbReference>
<evidence type="ECO:0000256" key="2">
    <source>
        <dbReference type="ARBA" id="ARBA00022898"/>
    </source>
</evidence>
<keyword evidence="4 7" id="KW-0238">DNA-binding</keyword>
<reference evidence="7 8" key="1">
    <citation type="submission" date="2020-08" db="EMBL/GenBank/DDBJ databases">
        <title>Genomic Encyclopedia of Type Strains, Phase III (KMG-III): the genomes of soil and plant-associated and newly described type strains.</title>
        <authorList>
            <person name="Whitman W."/>
        </authorList>
    </citation>
    <scope>NUCLEOTIDE SEQUENCE [LARGE SCALE GENOMIC DNA]</scope>
    <source>
        <strain evidence="7 8">CECT 8305</strain>
    </source>
</reference>
<dbReference type="CDD" id="cd00609">
    <property type="entry name" value="AAT_like"/>
    <property type="match status" value="1"/>
</dbReference>
<dbReference type="Gene3D" id="3.40.640.10">
    <property type="entry name" value="Type I PLP-dependent aspartate aminotransferase-like (Major domain)"/>
    <property type="match status" value="1"/>
</dbReference>
<keyword evidence="8" id="KW-1185">Reference proteome</keyword>
<comment type="similarity">
    <text evidence="1">In the C-terminal section; belongs to the class-I pyridoxal-phosphate-dependent aminotransferase family.</text>
</comment>
<accession>A0A7W9V244</accession>
<dbReference type="PANTHER" id="PTHR46577">
    <property type="entry name" value="HTH-TYPE TRANSCRIPTIONAL REGULATORY PROTEIN GABR"/>
    <property type="match status" value="1"/>
</dbReference>
<dbReference type="RefSeq" id="WP_184577154.1">
    <property type="nucleotide sequence ID" value="NZ_JACHJL010000019.1"/>
</dbReference>
<dbReference type="Gene3D" id="1.10.10.10">
    <property type="entry name" value="Winged helix-like DNA-binding domain superfamily/Winged helix DNA-binding domain"/>
    <property type="match status" value="1"/>
</dbReference>
<evidence type="ECO:0000256" key="5">
    <source>
        <dbReference type="ARBA" id="ARBA00023163"/>
    </source>
</evidence>
<dbReference type="InterPro" id="IPR036388">
    <property type="entry name" value="WH-like_DNA-bd_sf"/>
</dbReference>
<evidence type="ECO:0000256" key="4">
    <source>
        <dbReference type="ARBA" id="ARBA00023125"/>
    </source>
</evidence>
<evidence type="ECO:0000259" key="6">
    <source>
        <dbReference type="PROSITE" id="PS50949"/>
    </source>
</evidence>
<dbReference type="InterPro" id="IPR004839">
    <property type="entry name" value="Aminotransferase_I/II_large"/>
</dbReference>
<dbReference type="Pfam" id="PF00155">
    <property type="entry name" value="Aminotran_1_2"/>
    <property type="match status" value="1"/>
</dbReference>
<gene>
    <name evidence="7" type="ORF">FHS42_006017</name>
</gene>
<dbReference type="PANTHER" id="PTHR46577:SF1">
    <property type="entry name" value="HTH-TYPE TRANSCRIPTIONAL REGULATORY PROTEIN GABR"/>
    <property type="match status" value="1"/>
</dbReference>
<dbReference type="SUPFAM" id="SSF53383">
    <property type="entry name" value="PLP-dependent transferases"/>
    <property type="match status" value="1"/>
</dbReference>
<keyword evidence="2" id="KW-0663">Pyridoxal phosphate</keyword>
<dbReference type="InterPro" id="IPR000524">
    <property type="entry name" value="Tscrpt_reg_HTH_GntR"/>
</dbReference>
<dbReference type="InterPro" id="IPR051446">
    <property type="entry name" value="HTH_trans_reg/aminotransferase"/>
</dbReference>
<organism evidence="7 8">
    <name type="scientific">Streptomyces zagrosensis</name>
    <dbReference type="NCBI Taxonomy" id="1042984"/>
    <lineage>
        <taxon>Bacteria</taxon>
        <taxon>Bacillati</taxon>
        <taxon>Actinomycetota</taxon>
        <taxon>Actinomycetes</taxon>
        <taxon>Kitasatosporales</taxon>
        <taxon>Streptomycetaceae</taxon>
        <taxon>Streptomyces</taxon>
    </lineage>
</organism>
<dbReference type="Proteomes" id="UP000588098">
    <property type="component" value="Unassembled WGS sequence"/>
</dbReference>
<dbReference type="GO" id="GO:0003700">
    <property type="term" value="F:DNA-binding transcription factor activity"/>
    <property type="evidence" value="ECO:0007669"/>
    <property type="project" value="InterPro"/>
</dbReference>
<feature type="domain" description="HTH gntR-type" evidence="6">
    <location>
        <begin position="1"/>
        <end position="70"/>
    </location>
</feature>
<dbReference type="InterPro" id="IPR015422">
    <property type="entry name" value="PyrdxlP-dep_Trfase_small"/>
</dbReference>
<dbReference type="Pfam" id="PF00392">
    <property type="entry name" value="GntR"/>
    <property type="match status" value="1"/>
</dbReference>
<dbReference type="SUPFAM" id="SSF46785">
    <property type="entry name" value="Winged helix' DNA-binding domain"/>
    <property type="match status" value="1"/>
</dbReference>
<dbReference type="InterPro" id="IPR015424">
    <property type="entry name" value="PyrdxlP-dep_Trfase"/>
</dbReference>
<dbReference type="GO" id="GO:0003677">
    <property type="term" value="F:DNA binding"/>
    <property type="evidence" value="ECO:0007669"/>
    <property type="project" value="UniProtKB-KW"/>
</dbReference>
<dbReference type="InterPro" id="IPR015421">
    <property type="entry name" value="PyrdxlP-dep_Trfase_major"/>
</dbReference>
<dbReference type="CDD" id="cd07377">
    <property type="entry name" value="WHTH_GntR"/>
    <property type="match status" value="1"/>
</dbReference>
<dbReference type="AlphaFoldDB" id="A0A7W9V244"/>